<evidence type="ECO:0000313" key="5">
    <source>
        <dbReference type="Proteomes" id="UP001470230"/>
    </source>
</evidence>
<evidence type="ECO:0000259" key="2">
    <source>
        <dbReference type="Pfam" id="PF03159"/>
    </source>
</evidence>
<reference evidence="4 5" key="1">
    <citation type="submission" date="2024-04" db="EMBL/GenBank/DDBJ databases">
        <title>Tritrichomonas musculus Genome.</title>
        <authorList>
            <person name="Alves-Ferreira E."/>
            <person name="Grigg M."/>
            <person name="Lorenzi H."/>
            <person name="Galac M."/>
        </authorList>
    </citation>
    <scope>NUCLEOTIDE SEQUENCE [LARGE SCALE GENOMIC DNA]</scope>
    <source>
        <strain evidence="4 5">EAF2021</strain>
    </source>
</reference>
<protein>
    <submittedName>
        <fullName evidence="4">5'-3' exoribonuclease 1</fullName>
    </submittedName>
</protein>
<dbReference type="PANTHER" id="PTHR12341:SF7">
    <property type="entry name" value="5'-3' EXORIBONUCLEASE 1"/>
    <property type="match status" value="1"/>
</dbReference>
<accession>A0ABR2JQN3</accession>
<comment type="similarity">
    <text evidence="1">Belongs to the 5'-3' exonuclease family.</text>
</comment>
<feature type="domain" description="5'-3' exoribonuclease 1 SH3-like" evidence="3">
    <location>
        <begin position="503"/>
        <end position="566"/>
    </location>
</feature>
<dbReference type="InterPro" id="IPR027073">
    <property type="entry name" value="5_3_exoribonuclease"/>
</dbReference>
<keyword evidence="5" id="KW-1185">Reference proteome</keyword>
<dbReference type="InterPro" id="IPR041385">
    <property type="entry name" value="SH3_12"/>
</dbReference>
<name>A0ABR2JQN3_9EUKA</name>
<dbReference type="InterPro" id="IPR004859">
    <property type="entry name" value="Xrn1_N"/>
</dbReference>
<dbReference type="EMBL" id="JAPFFF010000010">
    <property type="protein sequence ID" value="KAK8880716.1"/>
    <property type="molecule type" value="Genomic_DNA"/>
</dbReference>
<dbReference type="Pfam" id="PF03159">
    <property type="entry name" value="XRN_N"/>
    <property type="match status" value="1"/>
</dbReference>
<dbReference type="InterPro" id="IPR047008">
    <property type="entry name" value="XRN1_SH3_sf"/>
</dbReference>
<proteinExistence type="inferred from homology"/>
<evidence type="ECO:0000313" key="4">
    <source>
        <dbReference type="EMBL" id="KAK8880716.1"/>
    </source>
</evidence>
<dbReference type="Gene3D" id="2.30.30.750">
    <property type="match status" value="1"/>
</dbReference>
<organism evidence="4 5">
    <name type="scientific">Tritrichomonas musculus</name>
    <dbReference type="NCBI Taxonomy" id="1915356"/>
    <lineage>
        <taxon>Eukaryota</taxon>
        <taxon>Metamonada</taxon>
        <taxon>Parabasalia</taxon>
        <taxon>Tritrichomonadida</taxon>
        <taxon>Tritrichomonadidae</taxon>
        <taxon>Tritrichomonas</taxon>
    </lineage>
</organism>
<comment type="caution">
    <text evidence="4">The sequence shown here is derived from an EMBL/GenBank/DDBJ whole genome shotgun (WGS) entry which is preliminary data.</text>
</comment>
<dbReference type="Pfam" id="PF18129">
    <property type="entry name" value="SH3_12"/>
    <property type="match status" value="1"/>
</dbReference>
<evidence type="ECO:0000259" key="3">
    <source>
        <dbReference type="Pfam" id="PF18129"/>
    </source>
</evidence>
<gene>
    <name evidence="4" type="ORF">M9Y10_003403</name>
</gene>
<dbReference type="Proteomes" id="UP001470230">
    <property type="component" value="Unassembled WGS sequence"/>
</dbReference>
<feature type="domain" description="Xrn1 N-terminal" evidence="2">
    <location>
        <begin position="1"/>
        <end position="211"/>
    </location>
</feature>
<dbReference type="Gene3D" id="3.40.50.12390">
    <property type="match status" value="1"/>
</dbReference>
<dbReference type="PANTHER" id="PTHR12341">
    <property type="entry name" value="5'-&gt;3' EXORIBONUCLEASE"/>
    <property type="match status" value="1"/>
</dbReference>
<evidence type="ECO:0000256" key="1">
    <source>
        <dbReference type="ARBA" id="ARBA00038299"/>
    </source>
</evidence>
<sequence>MGIQGFYAWLCQRYPLIIKNLRDISRPIIDNLYLDLNQIITSAFPKNMYPRPTNQVIGTLRYIDTIVQLIRPTTIIFIAIDGTPPFNKIYKQMKNISRNFITHPPELHEEGRELDNSVITPGSLSYQKFQTQLLKLIGEKTEKDPAWMTPQVIYSSSYMPGEAEHKIFEFIQERTKLYPNQTNEVHCAFSNDADLIPLIMLTSINNFIVIRTPPSQSPEFNISAADFDLAYINILREYLVKDFANIKTENIFSDWVFLITLLGNDYFEGFMKVTNKRRSNQKASEDISDLMTLYEKVILRQNLSLLDPETKEIDLPNFLLLLKHYFNEIDDDYEEEDLEDMDDQIVIECKKLIKNFTWILKYYMTGCPSWSYYYSCEKKITLRDMFDFLRRFRGKYLYLSFEEKDEPLTPFEYYLAHFSSSIEPLLPNVMIQKFIDYVSNCKKKSLFILPYKDVKNINREAFPELGIENILTRFKPGEEKVIKKIKLDFDDIVWEGKKIEKEQNPKIGDRVAFVMYGGKNEFGQFGSIVDYDCNSEEVSVVFDHDFMYGCSLRGKLKTARGMIGKNYDFYIL</sequence>